<dbReference type="GO" id="GO:0005886">
    <property type="term" value="C:plasma membrane"/>
    <property type="evidence" value="ECO:0007669"/>
    <property type="project" value="UniProtKB-SubCell"/>
</dbReference>
<dbReference type="EMBL" id="CP052909">
    <property type="protein sequence ID" value="QNJ97220.1"/>
    <property type="molecule type" value="Genomic_DNA"/>
</dbReference>
<dbReference type="AlphaFoldDB" id="A0A7G8PSA4"/>
<feature type="transmembrane region" description="Helical" evidence="7">
    <location>
        <begin position="43"/>
        <end position="63"/>
    </location>
</feature>
<gene>
    <name evidence="8" type="ORF">ALE3EI_0643</name>
</gene>
<keyword evidence="5 7" id="KW-1133">Transmembrane helix</keyword>
<evidence type="ECO:0000256" key="5">
    <source>
        <dbReference type="ARBA" id="ARBA00022989"/>
    </source>
</evidence>
<evidence type="ECO:0000256" key="2">
    <source>
        <dbReference type="ARBA" id="ARBA00005779"/>
    </source>
</evidence>
<proteinExistence type="inferred from homology"/>
<evidence type="ECO:0000256" key="1">
    <source>
        <dbReference type="ARBA" id="ARBA00004651"/>
    </source>
</evidence>
<feature type="transmembrane region" description="Helical" evidence="7">
    <location>
        <begin position="6"/>
        <end position="31"/>
    </location>
</feature>
<dbReference type="InterPro" id="IPR007140">
    <property type="entry name" value="DUF350"/>
</dbReference>
<dbReference type="Pfam" id="PF03994">
    <property type="entry name" value="DUF350"/>
    <property type="match status" value="1"/>
</dbReference>
<comment type="subcellular location">
    <subcellularLocation>
        <location evidence="1">Cell membrane</location>
        <topology evidence="1">Multi-pass membrane protein</topology>
    </subcellularLocation>
</comment>
<feature type="transmembrane region" description="Helical" evidence="7">
    <location>
        <begin position="131"/>
        <end position="150"/>
    </location>
</feature>
<sequence>MNTQLFTLAIIEVIFSVIITVVIIYVSYAILKRLFFRKTEVTGNNLAFTIFASGIILSIGIILSEILPSITNVIRLSVTQSETIDTATIIQYSGLYLFIGFLMAVFINAMVFILFSMLTRGVNEFKEIQQNNLAVSILVVVILISITLIAKESIALLISSLIPYPEVTNYI</sequence>
<evidence type="ECO:0000256" key="6">
    <source>
        <dbReference type="ARBA" id="ARBA00023136"/>
    </source>
</evidence>
<dbReference type="RefSeq" id="WP_186990795.1">
    <property type="nucleotide sequence ID" value="NZ_CP052909.1"/>
</dbReference>
<reference evidence="8 9" key="1">
    <citation type="submission" date="2020-04" db="EMBL/GenBank/DDBJ databases">
        <title>Genome sequence of Altibacter aquimarinus strain ALE3EI.</title>
        <authorList>
            <person name="Oh H.-M."/>
            <person name="Jang D."/>
        </authorList>
    </citation>
    <scope>NUCLEOTIDE SEQUENCE [LARGE SCALE GENOMIC DNA]</scope>
    <source>
        <strain evidence="8 9">ALE3EI</strain>
    </source>
</reference>
<organism evidence="8 9">
    <name type="scientific">Constantimarinum furrinae</name>
    <dbReference type="NCBI Taxonomy" id="2562285"/>
    <lineage>
        <taxon>Bacteria</taxon>
        <taxon>Pseudomonadati</taxon>
        <taxon>Bacteroidota</taxon>
        <taxon>Flavobacteriia</taxon>
        <taxon>Flavobacteriales</taxon>
        <taxon>Flavobacteriaceae</taxon>
        <taxon>Altibacter/Constantimarinum group</taxon>
        <taxon>Constantimarinum</taxon>
    </lineage>
</organism>
<keyword evidence="9" id="KW-1185">Reference proteome</keyword>
<keyword evidence="4 7" id="KW-0812">Transmembrane</keyword>
<evidence type="ECO:0000313" key="8">
    <source>
        <dbReference type="EMBL" id="QNJ97220.1"/>
    </source>
</evidence>
<comment type="similarity">
    <text evidence="2">Belongs to the UPF0719 family.</text>
</comment>
<evidence type="ECO:0000256" key="3">
    <source>
        <dbReference type="ARBA" id="ARBA00022475"/>
    </source>
</evidence>
<name>A0A7G8PSA4_9FLAO</name>
<evidence type="ECO:0000256" key="4">
    <source>
        <dbReference type="ARBA" id="ARBA00022692"/>
    </source>
</evidence>
<evidence type="ECO:0008006" key="10">
    <source>
        <dbReference type="Google" id="ProtNLM"/>
    </source>
</evidence>
<accession>A0A7G8PSA4</accession>
<dbReference type="KEGG" id="alti:ALE3EI_0643"/>
<protein>
    <recommendedName>
        <fullName evidence="10">DUF350 domain-containing protein</fullName>
    </recommendedName>
</protein>
<evidence type="ECO:0000313" key="9">
    <source>
        <dbReference type="Proteomes" id="UP000515514"/>
    </source>
</evidence>
<dbReference type="Proteomes" id="UP000515514">
    <property type="component" value="Chromosome"/>
</dbReference>
<feature type="transmembrane region" description="Helical" evidence="7">
    <location>
        <begin position="95"/>
        <end position="119"/>
    </location>
</feature>
<evidence type="ECO:0000256" key="7">
    <source>
        <dbReference type="SAM" id="Phobius"/>
    </source>
</evidence>
<keyword evidence="3" id="KW-1003">Cell membrane</keyword>
<keyword evidence="6 7" id="KW-0472">Membrane</keyword>